<keyword evidence="17" id="KW-1185">Reference proteome</keyword>
<dbReference type="CDD" id="cd15565">
    <property type="entry name" value="PHD2_NSD"/>
    <property type="match status" value="1"/>
</dbReference>
<evidence type="ECO:0000259" key="15">
    <source>
        <dbReference type="PROSITE" id="PS50280"/>
    </source>
</evidence>
<dbReference type="InterPro" id="IPR046341">
    <property type="entry name" value="SET_dom_sf"/>
</dbReference>
<evidence type="ECO:0000256" key="11">
    <source>
        <dbReference type="ARBA" id="ARBA00023242"/>
    </source>
</evidence>
<dbReference type="CDD" id="cd05838">
    <property type="entry name" value="PWWP_NSD_rpt2"/>
    <property type="match status" value="1"/>
</dbReference>
<protein>
    <recommendedName>
        <fullName evidence="19">Histone-lysine N-methyltransferase</fullName>
    </recommendedName>
</protein>
<feature type="domain" description="PWWP" evidence="16">
    <location>
        <begin position="543"/>
        <end position="605"/>
    </location>
</feature>
<evidence type="ECO:0000256" key="2">
    <source>
        <dbReference type="ARBA" id="ARBA00004286"/>
    </source>
</evidence>
<dbReference type="SUPFAM" id="SSF63748">
    <property type="entry name" value="Tudor/PWWP/MBT"/>
    <property type="match status" value="2"/>
</dbReference>
<dbReference type="GO" id="GO:0008168">
    <property type="term" value="F:methyltransferase activity"/>
    <property type="evidence" value="ECO:0007669"/>
    <property type="project" value="UniProtKB-KW"/>
</dbReference>
<keyword evidence="6" id="KW-0949">S-adenosyl-L-methionine</keyword>
<keyword evidence="8 12" id="KW-0863">Zinc-finger</keyword>
<dbReference type="InterPro" id="IPR013083">
    <property type="entry name" value="Znf_RING/FYVE/PHD"/>
</dbReference>
<dbReference type="CDD" id="cd15568">
    <property type="entry name" value="PHD5_NSD"/>
    <property type="match status" value="1"/>
</dbReference>
<reference evidence="18" key="2">
    <citation type="submission" date="2023-11" db="UniProtKB">
        <authorList>
            <consortium name="WormBaseParasite"/>
        </authorList>
    </citation>
    <scope>IDENTIFICATION</scope>
</reference>
<feature type="compositionally biased region" description="Basic and acidic residues" evidence="13">
    <location>
        <begin position="246"/>
        <end position="261"/>
    </location>
</feature>
<dbReference type="InterPro" id="IPR041306">
    <property type="entry name" value="C5HCH"/>
</dbReference>
<dbReference type="GO" id="GO:0032259">
    <property type="term" value="P:methylation"/>
    <property type="evidence" value="ECO:0007669"/>
    <property type="project" value="UniProtKB-KW"/>
</dbReference>
<evidence type="ECO:0000313" key="18">
    <source>
        <dbReference type="WBParaSite" id="TREG1_107820.1"/>
    </source>
</evidence>
<dbReference type="SMART" id="SM00249">
    <property type="entry name" value="PHD"/>
    <property type="match status" value="4"/>
</dbReference>
<dbReference type="InterPro" id="IPR019787">
    <property type="entry name" value="Znf_PHD-finger"/>
</dbReference>
<dbReference type="InterPro" id="IPR055198">
    <property type="entry name" value="NSD_PHD"/>
</dbReference>
<dbReference type="Pfam" id="PF22908">
    <property type="entry name" value="PHD_NSD"/>
    <property type="match status" value="1"/>
</dbReference>
<dbReference type="PROSITE" id="PS50280">
    <property type="entry name" value="SET"/>
    <property type="match status" value="1"/>
</dbReference>
<sequence>MPSVTNDYQLGSIFWAKVGSHPWWPCMIYYAPNGDDYVKEKGRSVTYHVQFLGPLVERAWVSAVNLIPFEGKKAFDEYVEEKLRSCKDRSERVKYDSKSVSSSREFWTQSWKEAEEAMKLTLDERIEKFGRISVKLKSRRFDKAEEGQTLQVMSTIPLTVEEEAESLANFLKDEMGVRIEISPELDRKCLEEELRTLWPTLDIPTKRRYLQDQLSIFNDSLQRLEKTRKCKEVAASKALESAAKSAENRNSKSSRKSEVKKRQQQQTSEPQEFDVEIHRLIVSPAQYRLQPVCPVCEVYSVIPGEMSQCRGPCGRIVHIKCMKYKSPPPSDNNRPERFRCPQCLSGEFLCSICGKPDETGTKNGVGQLFACQVVNCGRHFHRECLSGWPGAMTRPESSSTRPGGFQILRCPAHTCNTCVLESNETNHHKTKRSTSNEGPFLECVRCPAVFHTGDLCTPAGSVEVSLSHIVCPRHFDDSLQLLPNFKTQHPNWCFHCFRPSGERIDCYYCPTTYHKDCLQPSFGTFTDDKFVCRSCRQGVFPRYAQIIWAKIARFRWWPCEIIHARNAPINILNMSHPEGSFPVHFLASEEYQWLNRGRVFPYEIGLQTPAAKDTHSSSKIEAAFSRSLHRAPKAHAIYVNHVLRRGLPLKSMHAEQLPENELLPLEAFNIRSKINLKGNTKEEDNQLASVLKSITLIKSNTYSNECLLKLEDIKTVYESLPVCSCKSSSKLGAGDDDNHDDGDDDEFYDNSNKVSCSTSHQCHHFLNKYECTSKICSFPDSVNCGNRRFAQLNSMSTDRHKNIFSVMRTVNRGYGLKSLMSFKKGDLVTEYTGEVIDVSEANRRILDALGGHNALSSITSSRKDFHPVSETYLARLSPRMDLILDAKNQGSLSRFINHACEPNLYAECWIVDGHPRLGLFANRPIKANEELTINYITNQFLSTGLMAFTSLCLCGADTCVSTPRLPTSFKLSSEEIVNGDDNNVGYNTPAAAASAVVVPQTPISTDKRKSIKKIDEADSFSPTKYELPEAELTATPIISAAVSLSTRRSRSHGGSRRYLSQIKPAGIAACVAATSVNRNNADQLSYLVGLGPPLSEDFCYRCGDGGQLVLCDKSSCSKAYHVRCLGLSVPPLGIWYCPWHYCDVCGKPSTHLCWRCPNSYCLKHADENCIQVDSIDKERWNSVKDNSLVFNVRWICSDHTGMQINGPQHRPVLISATAHTITTTTTTTFCSSINGDNNVDESNIKVRTKKSEIIENTVTPVTDEDNNKNNSQLQEQHGDRNHDGDDDSTPPLTCPIINNHNNKKEEEEEQGTMRRRTGRETMTTKK</sequence>
<keyword evidence="3" id="KW-0158">Chromosome</keyword>
<dbReference type="PROSITE" id="PS50016">
    <property type="entry name" value="ZF_PHD_2"/>
    <property type="match status" value="1"/>
</dbReference>
<dbReference type="Pfam" id="PF00856">
    <property type="entry name" value="SET"/>
    <property type="match status" value="1"/>
</dbReference>
<dbReference type="SUPFAM" id="SSF57903">
    <property type="entry name" value="FYVE/PHD zinc finger"/>
    <property type="match status" value="3"/>
</dbReference>
<evidence type="ECO:0000256" key="8">
    <source>
        <dbReference type="ARBA" id="ARBA00022771"/>
    </source>
</evidence>
<evidence type="ECO:0000256" key="3">
    <source>
        <dbReference type="ARBA" id="ARBA00022454"/>
    </source>
</evidence>
<dbReference type="PANTHER" id="PTHR22884">
    <property type="entry name" value="SET DOMAIN PROTEINS"/>
    <property type="match status" value="1"/>
</dbReference>
<dbReference type="WBParaSite" id="TREG1_107820.1">
    <property type="protein sequence ID" value="TREG1_107820.1"/>
    <property type="gene ID" value="TREG1_107820"/>
</dbReference>
<dbReference type="CDD" id="cd15489">
    <property type="entry name" value="PHD_SF"/>
    <property type="match status" value="1"/>
</dbReference>
<dbReference type="GO" id="GO:0006325">
    <property type="term" value="P:chromatin organization"/>
    <property type="evidence" value="ECO:0007669"/>
    <property type="project" value="UniProtKB-KW"/>
</dbReference>
<proteinExistence type="predicted"/>
<dbReference type="Gene3D" id="3.30.40.10">
    <property type="entry name" value="Zinc/RING finger domain, C3HC4 (zinc finger)"/>
    <property type="match status" value="4"/>
</dbReference>
<keyword evidence="10" id="KW-0156">Chromatin regulator</keyword>
<dbReference type="InterPro" id="IPR001214">
    <property type="entry name" value="SET_dom"/>
</dbReference>
<comment type="subcellular location">
    <subcellularLocation>
        <location evidence="2">Chromosome</location>
    </subcellularLocation>
    <subcellularLocation>
        <location evidence="1">Nucleus</location>
    </subcellularLocation>
</comment>
<evidence type="ECO:0000256" key="12">
    <source>
        <dbReference type="PROSITE-ProRule" id="PRU00146"/>
    </source>
</evidence>
<dbReference type="SUPFAM" id="SSF82199">
    <property type="entry name" value="SET domain"/>
    <property type="match status" value="1"/>
</dbReference>
<dbReference type="InterPro" id="IPR011011">
    <property type="entry name" value="Znf_FYVE_PHD"/>
</dbReference>
<dbReference type="InterPro" id="IPR000313">
    <property type="entry name" value="PWWP_dom"/>
</dbReference>
<accession>A0AA85IMM0</accession>
<keyword evidence="11" id="KW-0539">Nucleus</keyword>
<evidence type="ECO:0000256" key="6">
    <source>
        <dbReference type="ARBA" id="ARBA00022691"/>
    </source>
</evidence>
<keyword evidence="4" id="KW-0489">Methyltransferase</keyword>
<feature type="domain" description="SET" evidence="15">
    <location>
        <begin position="802"/>
        <end position="936"/>
    </location>
</feature>
<dbReference type="SMART" id="SM00184">
    <property type="entry name" value="RING"/>
    <property type="match status" value="2"/>
</dbReference>
<feature type="region of interest" description="Disordered" evidence="13">
    <location>
        <begin position="241"/>
        <end position="271"/>
    </location>
</feature>
<keyword evidence="7" id="KW-0479">Metal-binding</keyword>
<feature type="domain" description="PHD-type" evidence="14">
    <location>
        <begin position="1096"/>
        <end position="1159"/>
    </location>
</feature>
<evidence type="ECO:0000256" key="10">
    <source>
        <dbReference type="ARBA" id="ARBA00022853"/>
    </source>
</evidence>
<evidence type="ECO:0000313" key="17">
    <source>
        <dbReference type="Proteomes" id="UP000050795"/>
    </source>
</evidence>
<dbReference type="SMART" id="SM00317">
    <property type="entry name" value="SET"/>
    <property type="match status" value="1"/>
</dbReference>
<keyword evidence="5" id="KW-0808">Transferase</keyword>
<dbReference type="GO" id="GO:0005634">
    <property type="term" value="C:nucleus"/>
    <property type="evidence" value="ECO:0007669"/>
    <property type="project" value="UniProtKB-SubCell"/>
</dbReference>
<evidence type="ECO:0000256" key="13">
    <source>
        <dbReference type="SAM" id="MobiDB-lite"/>
    </source>
</evidence>
<evidence type="ECO:0000259" key="16">
    <source>
        <dbReference type="PROSITE" id="PS50812"/>
    </source>
</evidence>
<keyword evidence="9" id="KW-0862">Zinc</keyword>
<dbReference type="PROSITE" id="PS50812">
    <property type="entry name" value="PWWP"/>
    <property type="match status" value="2"/>
</dbReference>
<dbReference type="Pfam" id="PF17982">
    <property type="entry name" value="C5HCH"/>
    <property type="match status" value="1"/>
</dbReference>
<dbReference type="CDD" id="cd20144">
    <property type="entry name" value="PWWP_NSD_rpt1"/>
    <property type="match status" value="1"/>
</dbReference>
<dbReference type="GO" id="GO:0005694">
    <property type="term" value="C:chromosome"/>
    <property type="evidence" value="ECO:0007669"/>
    <property type="project" value="UniProtKB-SubCell"/>
</dbReference>
<dbReference type="Gene3D" id="2.170.270.10">
    <property type="entry name" value="SET domain"/>
    <property type="match status" value="1"/>
</dbReference>
<evidence type="ECO:0000256" key="5">
    <source>
        <dbReference type="ARBA" id="ARBA00022679"/>
    </source>
</evidence>
<evidence type="ECO:0000256" key="9">
    <source>
        <dbReference type="ARBA" id="ARBA00022833"/>
    </source>
</evidence>
<dbReference type="InterPro" id="IPR001841">
    <property type="entry name" value="Znf_RING"/>
</dbReference>
<dbReference type="Pfam" id="PF00855">
    <property type="entry name" value="PWWP"/>
    <property type="match status" value="2"/>
</dbReference>
<dbReference type="SMART" id="SM00293">
    <property type="entry name" value="PWWP"/>
    <property type="match status" value="2"/>
</dbReference>
<dbReference type="Proteomes" id="UP000050795">
    <property type="component" value="Unassembled WGS sequence"/>
</dbReference>
<name>A0AA85IMM0_TRIRE</name>
<evidence type="ECO:0000256" key="4">
    <source>
        <dbReference type="ARBA" id="ARBA00022603"/>
    </source>
</evidence>
<dbReference type="InterPro" id="IPR001965">
    <property type="entry name" value="Znf_PHD"/>
</dbReference>
<feature type="domain" description="PWWP" evidence="16">
    <location>
        <begin position="10"/>
        <end position="72"/>
    </location>
</feature>
<evidence type="ECO:0000256" key="7">
    <source>
        <dbReference type="ARBA" id="ARBA00022723"/>
    </source>
</evidence>
<organism evidence="17 18">
    <name type="scientific">Trichobilharzia regenti</name>
    <name type="common">Nasal bird schistosome</name>
    <dbReference type="NCBI Taxonomy" id="157069"/>
    <lineage>
        <taxon>Eukaryota</taxon>
        <taxon>Metazoa</taxon>
        <taxon>Spiralia</taxon>
        <taxon>Lophotrochozoa</taxon>
        <taxon>Platyhelminthes</taxon>
        <taxon>Trematoda</taxon>
        <taxon>Digenea</taxon>
        <taxon>Strigeidida</taxon>
        <taxon>Schistosomatoidea</taxon>
        <taxon>Schistosomatidae</taxon>
        <taxon>Trichobilharzia</taxon>
    </lineage>
</organism>
<reference evidence="17" key="1">
    <citation type="submission" date="2022-06" db="EMBL/GenBank/DDBJ databases">
        <authorList>
            <person name="Berger JAMES D."/>
            <person name="Berger JAMES D."/>
        </authorList>
    </citation>
    <scope>NUCLEOTIDE SEQUENCE [LARGE SCALE GENOMIC DNA]</scope>
</reference>
<dbReference type="GO" id="GO:0008270">
    <property type="term" value="F:zinc ion binding"/>
    <property type="evidence" value="ECO:0007669"/>
    <property type="project" value="UniProtKB-KW"/>
</dbReference>
<dbReference type="InterPro" id="IPR050777">
    <property type="entry name" value="SET2_Histone-Lys_MeTrsfase"/>
</dbReference>
<evidence type="ECO:0008006" key="19">
    <source>
        <dbReference type="Google" id="ProtNLM"/>
    </source>
</evidence>
<feature type="region of interest" description="Disordered" evidence="13">
    <location>
        <begin position="1255"/>
        <end position="1326"/>
    </location>
</feature>
<evidence type="ECO:0000259" key="14">
    <source>
        <dbReference type="PROSITE" id="PS50016"/>
    </source>
</evidence>
<dbReference type="CDD" id="cd15566">
    <property type="entry name" value="PHD3_NSD"/>
    <property type="match status" value="1"/>
</dbReference>
<evidence type="ECO:0000256" key="1">
    <source>
        <dbReference type="ARBA" id="ARBA00004123"/>
    </source>
</evidence>
<dbReference type="Gene3D" id="2.30.30.140">
    <property type="match status" value="2"/>
</dbReference>